<evidence type="ECO:0000313" key="1">
    <source>
        <dbReference type="EMBL" id="MEZ6854532.1"/>
    </source>
</evidence>
<proteinExistence type="predicted"/>
<dbReference type="RefSeq" id="WP_371150924.1">
    <property type="nucleotide sequence ID" value="NZ_CP192217.1"/>
</dbReference>
<accession>A0ABV4JWT1</accession>
<dbReference type="EMBL" id="JBFSOO010000011">
    <property type="protein sequence ID" value="MEZ6854532.1"/>
    <property type="molecule type" value="Genomic_DNA"/>
</dbReference>
<sequence length="190" mass="22727">MTCLRRNHKRAVYYDEEKKQYIKYFTPKLELKLKYWFRLRKYPGTNFSYIADKLQALGLKTPQVITAEKYKVITQEVEAPTLKEYLQETNDPTIEPRIIELIATILNSGIVFFDFHYENFLYKNGQVYILDLEGYTDSIFKSRGRAGVLFRIEKHLGTHFREEVDKLWKNPTWWQEVIEVFPSYAVKIAH</sequence>
<dbReference type="SUPFAM" id="SSF56112">
    <property type="entry name" value="Protein kinase-like (PK-like)"/>
    <property type="match status" value="1"/>
</dbReference>
<organism evidence="1 2">
    <name type="scientific">Halodesulfovibrio aestuarii</name>
    <dbReference type="NCBI Taxonomy" id="126333"/>
    <lineage>
        <taxon>Bacteria</taxon>
        <taxon>Pseudomonadati</taxon>
        <taxon>Thermodesulfobacteriota</taxon>
        <taxon>Desulfovibrionia</taxon>
        <taxon>Desulfovibrionales</taxon>
        <taxon>Desulfovibrionaceae</taxon>
        <taxon>Halodesulfovibrio</taxon>
    </lineage>
</organism>
<dbReference type="InterPro" id="IPR011009">
    <property type="entry name" value="Kinase-like_dom_sf"/>
</dbReference>
<name>A0ABV4JWT1_9BACT</name>
<keyword evidence="2" id="KW-1185">Reference proteome</keyword>
<protein>
    <submittedName>
        <fullName evidence="1">Uncharacterized protein</fullName>
    </submittedName>
</protein>
<evidence type="ECO:0000313" key="2">
    <source>
        <dbReference type="Proteomes" id="UP001568358"/>
    </source>
</evidence>
<reference evidence="1 2" key="1">
    <citation type="submission" date="2024-07" db="EMBL/GenBank/DDBJ databases">
        <title>Active virus-host system and metabolic interactions in a Lokiarchaeon culture.</title>
        <authorList>
            <person name="Ponce Toledo R.I."/>
            <person name="Rodrigues Oliveira T."/>
            <person name="Schleper C."/>
        </authorList>
    </citation>
    <scope>NUCLEOTIDE SEQUENCE [LARGE SCALE GENOMIC DNA]</scope>
    <source>
        <strain evidence="1 2">B35</strain>
    </source>
</reference>
<dbReference type="Gene3D" id="1.10.510.10">
    <property type="entry name" value="Transferase(Phosphotransferase) domain 1"/>
    <property type="match status" value="1"/>
</dbReference>
<gene>
    <name evidence="1" type="ORF">AB2Z07_13515</name>
</gene>
<dbReference type="Proteomes" id="UP001568358">
    <property type="component" value="Unassembled WGS sequence"/>
</dbReference>
<comment type="caution">
    <text evidence="1">The sequence shown here is derived from an EMBL/GenBank/DDBJ whole genome shotgun (WGS) entry which is preliminary data.</text>
</comment>